<dbReference type="Proteomes" id="UP000830401">
    <property type="component" value="Chromosome"/>
</dbReference>
<evidence type="ECO:0000313" key="3">
    <source>
        <dbReference type="Proteomes" id="UP000830401"/>
    </source>
</evidence>
<dbReference type="EMBL" id="CP095061">
    <property type="protein sequence ID" value="UOQ64352.1"/>
    <property type="molecule type" value="Genomic_DNA"/>
</dbReference>
<protein>
    <submittedName>
        <fullName evidence="2">SMI1/KNR4 family protein</fullName>
    </submittedName>
</protein>
<dbReference type="RefSeq" id="WP_245118123.1">
    <property type="nucleotide sequence ID" value="NZ_CP095061.1"/>
</dbReference>
<organism evidence="2 3">
    <name type="scientific">Hymenobacter volaticus</name>
    <dbReference type="NCBI Taxonomy" id="2932254"/>
    <lineage>
        <taxon>Bacteria</taxon>
        <taxon>Pseudomonadati</taxon>
        <taxon>Bacteroidota</taxon>
        <taxon>Cytophagia</taxon>
        <taxon>Cytophagales</taxon>
        <taxon>Hymenobacteraceae</taxon>
        <taxon>Hymenobacter</taxon>
    </lineage>
</organism>
<accession>A0ABY4G0H6</accession>
<dbReference type="SMART" id="SM00860">
    <property type="entry name" value="SMI1_KNR4"/>
    <property type="match status" value="1"/>
</dbReference>
<evidence type="ECO:0000259" key="1">
    <source>
        <dbReference type="SMART" id="SM00860"/>
    </source>
</evidence>
<dbReference type="SUPFAM" id="SSF160631">
    <property type="entry name" value="SMI1/KNR4-like"/>
    <property type="match status" value="1"/>
</dbReference>
<evidence type="ECO:0000313" key="2">
    <source>
        <dbReference type="EMBL" id="UOQ64352.1"/>
    </source>
</evidence>
<dbReference type="PANTHER" id="PTHR47432">
    <property type="entry name" value="CELL WALL ASSEMBLY REGULATOR SMI1"/>
    <property type="match status" value="1"/>
</dbReference>
<dbReference type="PANTHER" id="PTHR47432:SF1">
    <property type="entry name" value="CELL WALL ASSEMBLY REGULATOR SMI1"/>
    <property type="match status" value="1"/>
</dbReference>
<proteinExistence type="predicted"/>
<keyword evidence="3" id="KW-1185">Reference proteome</keyword>
<reference evidence="2" key="1">
    <citation type="submission" date="2022-04" db="EMBL/GenBank/DDBJ databases">
        <title>Hymenobacter sp. isolated from the air.</title>
        <authorList>
            <person name="Won M."/>
            <person name="Lee C.-M."/>
            <person name="Woen H.-Y."/>
            <person name="Kwon S.-W."/>
        </authorList>
    </citation>
    <scope>NUCLEOTIDE SEQUENCE</scope>
    <source>
        <strain evidence="2">5420S-77</strain>
    </source>
</reference>
<name>A0ABY4G0H6_9BACT</name>
<dbReference type="InterPro" id="IPR051873">
    <property type="entry name" value="KNR4/SMI1_regulator"/>
</dbReference>
<dbReference type="Gene3D" id="3.40.1580.10">
    <property type="entry name" value="SMI1/KNR4-like"/>
    <property type="match status" value="1"/>
</dbReference>
<sequence>MPQDSLHRITQWLATHAPRILHESLNPGATDEQLAALEAAVGKPLPDDYKALYRWHNGLNEEAENWASLFYGMSFLPLTEVLDAYLYQAPQTLTSPLLQAAPTLKSAVMQNPYWLRLGFDGSHGWLLVDLDPTETGSYGQVLYVYELDEIGFRVASSITELLGTFAHDLERGLYTLDEGAADDGNEFLVPAAHIDPGNYNQPGRWQQDLSQTP</sequence>
<dbReference type="InterPro" id="IPR018958">
    <property type="entry name" value="Knr4/Smi1-like_dom"/>
</dbReference>
<feature type="domain" description="Knr4/Smi1-like" evidence="1">
    <location>
        <begin position="28"/>
        <end position="164"/>
    </location>
</feature>
<gene>
    <name evidence="2" type="ORF">MUN86_12190</name>
</gene>
<dbReference type="Pfam" id="PF09346">
    <property type="entry name" value="SMI1_KNR4"/>
    <property type="match status" value="1"/>
</dbReference>
<dbReference type="InterPro" id="IPR037883">
    <property type="entry name" value="Knr4/Smi1-like_sf"/>
</dbReference>